<protein>
    <recommendedName>
        <fullName evidence="10">Flagellar protein FliL</fullName>
    </recommendedName>
</protein>
<dbReference type="InterPro" id="IPR005503">
    <property type="entry name" value="FliL"/>
</dbReference>
<evidence type="ECO:0000256" key="2">
    <source>
        <dbReference type="ARBA" id="ARBA00004162"/>
    </source>
</evidence>
<evidence type="ECO:0000256" key="6">
    <source>
        <dbReference type="ARBA" id="ARBA00022692"/>
    </source>
</evidence>
<feature type="transmembrane region" description="Helical" evidence="10">
    <location>
        <begin position="7"/>
        <end position="29"/>
    </location>
</feature>
<keyword evidence="11" id="KW-0966">Cell projection</keyword>
<dbReference type="EMBL" id="JBHTKK010000024">
    <property type="protein sequence ID" value="MFD1067565.1"/>
    <property type="molecule type" value="Genomic_DNA"/>
</dbReference>
<comment type="subcellular location">
    <subcellularLocation>
        <location evidence="2">Cell membrane</location>
        <topology evidence="2">Single-pass membrane protein</topology>
    </subcellularLocation>
</comment>
<reference evidence="12" key="1">
    <citation type="journal article" date="2019" name="Int. J. Syst. Evol. Microbiol.">
        <title>The Global Catalogue of Microorganisms (GCM) 10K type strain sequencing project: providing services to taxonomists for standard genome sequencing and annotation.</title>
        <authorList>
            <consortium name="The Broad Institute Genomics Platform"/>
            <consortium name="The Broad Institute Genome Sequencing Center for Infectious Disease"/>
            <person name="Wu L."/>
            <person name="Ma J."/>
        </authorList>
    </citation>
    <scope>NUCLEOTIDE SEQUENCE [LARGE SCALE GENOMIC DNA]</scope>
    <source>
        <strain evidence="12">CCUG 56608</strain>
    </source>
</reference>
<evidence type="ECO:0000313" key="11">
    <source>
        <dbReference type="EMBL" id="MFD1067565.1"/>
    </source>
</evidence>
<keyword evidence="8 10" id="KW-1133">Transmembrane helix</keyword>
<gene>
    <name evidence="11" type="ORF">ACFQ19_16275</name>
</gene>
<keyword evidence="5 10" id="KW-0145">Chemotaxis</keyword>
<dbReference type="RefSeq" id="WP_379593694.1">
    <property type="nucleotide sequence ID" value="NZ_JBHTKK010000024.1"/>
</dbReference>
<evidence type="ECO:0000256" key="7">
    <source>
        <dbReference type="ARBA" id="ARBA00022779"/>
    </source>
</evidence>
<evidence type="ECO:0000256" key="8">
    <source>
        <dbReference type="ARBA" id="ARBA00022989"/>
    </source>
</evidence>
<evidence type="ECO:0000256" key="1">
    <source>
        <dbReference type="ARBA" id="ARBA00002254"/>
    </source>
</evidence>
<dbReference type="Pfam" id="PF03748">
    <property type="entry name" value="FliL"/>
    <property type="match status" value="1"/>
</dbReference>
<evidence type="ECO:0000256" key="3">
    <source>
        <dbReference type="ARBA" id="ARBA00008281"/>
    </source>
</evidence>
<proteinExistence type="inferred from homology"/>
<keyword evidence="11" id="KW-0969">Cilium</keyword>
<keyword evidence="11" id="KW-0282">Flagellum</keyword>
<name>A0ABW3NLS0_9BACI</name>
<keyword evidence="4 10" id="KW-1003">Cell membrane</keyword>
<comment type="function">
    <text evidence="1 10">Controls the rotational direction of flagella during chemotaxis.</text>
</comment>
<keyword evidence="7 10" id="KW-0283">Flagellar rotation</keyword>
<evidence type="ECO:0000256" key="5">
    <source>
        <dbReference type="ARBA" id="ARBA00022500"/>
    </source>
</evidence>
<dbReference type="Proteomes" id="UP001597041">
    <property type="component" value="Unassembled WGS sequence"/>
</dbReference>
<organism evidence="11 12">
    <name type="scientific">Oceanobacillus locisalsi</name>
    <dbReference type="NCBI Taxonomy" id="546107"/>
    <lineage>
        <taxon>Bacteria</taxon>
        <taxon>Bacillati</taxon>
        <taxon>Bacillota</taxon>
        <taxon>Bacilli</taxon>
        <taxon>Bacillales</taxon>
        <taxon>Bacillaceae</taxon>
        <taxon>Oceanobacillus</taxon>
    </lineage>
</organism>
<accession>A0ABW3NLS0</accession>
<comment type="caution">
    <text evidence="11">The sequence shown here is derived from an EMBL/GenBank/DDBJ whole genome shotgun (WGS) entry which is preliminary data.</text>
</comment>
<keyword evidence="12" id="KW-1185">Reference proteome</keyword>
<evidence type="ECO:0000256" key="4">
    <source>
        <dbReference type="ARBA" id="ARBA00022475"/>
    </source>
</evidence>
<evidence type="ECO:0000256" key="10">
    <source>
        <dbReference type="RuleBase" id="RU364125"/>
    </source>
</evidence>
<keyword evidence="9 10" id="KW-0472">Membrane</keyword>
<sequence>MSKMLKIAVTSIITLLVGMVAVLIIVIYMNEPEETSGEQSIDDMVSQSYETPEVTTDIKDGRYAQVQFQVITDDNNAVEELEKRNFQITNLLIKELAIMEEEDFQTGLDDMEDIVKTELNEMMTEGTVTEVYTVKKILQ</sequence>
<keyword evidence="6 10" id="KW-0812">Transmembrane</keyword>
<comment type="similarity">
    <text evidence="3 10">Belongs to the FliL family.</text>
</comment>
<evidence type="ECO:0000256" key="9">
    <source>
        <dbReference type="ARBA" id="ARBA00023136"/>
    </source>
</evidence>
<evidence type="ECO:0000313" key="12">
    <source>
        <dbReference type="Proteomes" id="UP001597041"/>
    </source>
</evidence>